<protein>
    <submittedName>
        <fullName evidence="1">Sarcosine oxidase subunit gamma</fullName>
    </submittedName>
</protein>
<comment type="caution">
    <text evidence="1">The sequence shown here is derived from an EMBL/GenBank/DDBJ whole genome shotgun (WGS) entry which is preliminary data.</text>
</comment>
<dbReference type="EMBL" id="AKCV02000026">
    <property type="protein sequence ID" value="TMS56698.1"/>
    <property type="molecule type" value="Genomic_DNA"/>
</dbReference>
<dbReference type="Proteomes" id="UP000004277">
    <property type="component" value="Unassembled WGS sequence"/>
</dbReference>
<proteinExistence type="predicted"/>
<evidence type="ECO:0000313" key="1">
    <source>
        <dbReference type="EMBL" id="TMS56698.1"/>
    </source>
</evidence>
<accession>A0ACD3SKK9</accession>
<name>A0ACD3SKK9_9BURK</name>
<keyword evidence="2" id="KW-1185">Reference proteome</keyword>
<gene>
    <name evidence="1" type="ORF">MW7_016605</name>
</gene>
<organism evidence="1 2">
    <name type="scientific">Imbroritus primus</name>
    <dbReference type="NCBI Taxonomy" id="3058603"/>
    <lineage>
        <taxon>Bacteria</taxon>
        <taxon>Pseudomonadati</taxon>
        <taxon>Pseudomonadota</taxon>
        <taxon>Betaproteobacteria</taxon>
        <taxon>Burkholderiales</taxon>
        <taxon>Burkholderiaceae</taxon>
        <taxon>Imbroritus</taxon>
    </lineage>
</organism>
<reference evidence="1" key="1">
    <citation type="submission" date="2019-05" db="EMBL/GenBank/DDBJ databases">
        <title>Revised genome assembly of Burkholderiaceae (previously Ralstonia) sp. PBA.</title>
        <authorList>
            <person name="Gan H.M."/>
        </authorList>
    </citation>
    <scope>NUCLEOTIDE SEQUENCE</scope>
    <source>
        <strain evidence="1">PBA</strain>
    </source>
</reference>
<sequence>MWSDHRFESPLVGVALSAEPAGAAAACTLGERPFLELTLVRGDGTSAAFRDAIRAATGAELPLAPNTVAASADYQVFWLGPDEWLLQSARPHVPDMERTLRAALAGQFAAVTDVSSGYTVLRLAGSKARAVLQKGCPLDLHPRVFRSGQCAQSHYFKADILLYPVADDAWELVVRRSFADYAARILTDAMAEYLA</sequence>
<evidence type="ECO:0000313" key="2">
    <source>
        <dbReference type="Proteomes" id="UP000004277"/>
    </source>
</evidence>